<evidence type="ECO:0000256" key="5">
    <source>
        <dbReference type="ARBA" id="ARBA00023136"/>
    </source>
</evidence>
<evidence type="ECO:0000259" key="13">
    <source>
        <dbReference type="PROSITE" id="PS50050"/>
    </source>
</evidence>
<organism evidence="14 15">
    <name type="scientific">Electrophorus voltai</name>
    <dbReference type="NCBI Taxonomy" id="2609070"/>
    <lineage>
        <taxon>Eukaryota</taxon>
        <taxon>Metazoa</taxon>
        <taxon>Chordata</taxon>
        <taxon>Craniata</taxon>
        <taxon>Vertebrata</taxon>
        <taxon>Euteleostomi</taxon>
        <taxon>Actinopterygii</taxon>
        <taxon>Neopterygii</taxon>
        <taxon>Teleostei</taxon>
        <taxon>Ostariophysi</taxon>
        <taxon>Gymnotiformes</taxon>
        <taxon>Gymnotoidei</taxon>
        <taxon>Gymnotidae</taxon>
        <taxon>Electrophorus</taxon>
    </lineage>
</organism>
<protein>
    <recommendedName>
        <fullName evidence="13">TNFR-Cys domain-containing protein</fullName>
    </recommendedName>
</protein>
<comment type="caution">
    <text evidence="14">The sequence shown here is derived from an EMBL/GenBank/DDBJ whole genome shotgun (WGS) entry which is preliminary data.</text>
</comment>
<evidence type="ECO:0000256" key="8">
    <source>
        <dbReference type="ARBA" id="ARBA00023180"/>
    </source>
</evidence>
<evidence type="ECO:0000313" key="14">
    <source>
        <dbReference type="EMBL" id="KAK1786410.1"/>
    </source>
</evidence>
<evidence type="ECO:0000313" key="15">
    <source>
        <dbReference type="Proteomes" id="UP001239994"/>
    </source>
</evidence>
<dbReference type="InterPro" id="IPR047526">
    <property type="entry name" value="TNR19/27/EDAR"/>
</dbReference>
<dbReference type="AlphaFoldDB" id="A0AAD8YVG1"/>
<dbReference type="EMBL" id="JAROKS010000025">
    <property type="protein sequence ID" value="KAK1786410.1"/>
    <property type="molecule type" value="Genomic_DNA"/>
</dbReference>
<evidence type="ECO:0000256" key="10">
    <source>
        <dbReference type="SAM" id="MobiDB-lite"/>
    </source>
</evidence>
<feature type="repeat" description="TNFR-Cys" evidence="9">
    <location>
        <begin position="80"/>
        <end position="120"/>
    </location>
</feature>
<dbReference type="CDD" id="cd13418">
    <property type="entry name" value="TNFRSF19"/>
    <property type="match status" value="1"/>
</dbReference>
<dbReference type="InterPro" id="IPR001368">
    <property type="entry name" value="TNFR/NGFR_Cys_rich_reg"/>
</dbReference>
<comment type="subcellular location">
    <subcellularLocation>
        <location evidence="1">Membrane</location>
        <topology evidence="1">Single-pass membrane protein</topology>
    </subcellularLocation>
</comment>
<gene>
    <name evidence="14" type="ORF">P4O66_018099</name>
</gene>
<feature type="transmembrane region" description="Helical" evidence="11">
    <location>
        <begin position="216"/>
        <end position="241"/>
    </location>
</feature>
<keyword evidence="2 11" id="KW-0812">Transmembrane</keyword>
<feature type="chain" id="PRO_5042288860" description="TNFR-Cys domain-containing protein" evidence="12">
    <location>
        <begin position="35"/>
        <end position="482"/>
    </location>
</feature>
<keyword evidence="8" id="KW-0325">Glycoprotein</keyword>
<keyword evidence="3" id="KW-0677">Repeat</keyword>
<reference evidence="14" key="1">
    <citation type="submission" date="2023-03" db="EMBL/GenBank/DDBJ databases">
        <title>Electrophorus voltai genome.</title>
        <authorList>
            <person name="Bian C."/>
        </authorList>
    </citation>
    <scope>NUCLEOTIDE SEQUENCE</scope>
    <source>
        <strain evidence="14">CB-2022</strain>
        <tissue evidence="14">Muscle</tissue>
    </source>
</reference>
<keyword evidence="4 11" id="KW-1133">Transmembrane helix</keyword>
<sequence>MASKMGRARPMAPGMRCLHLKILFLHLCLVAIVAEERRACKEQEYRHQDGNCVACRQCDAGQELSKECGFGFGEEAHCVPCRAGRFKPDGGLQKCKPCLHCTMLHRLQKANCSSTRNAVCGDCLPGFYRKTKLSGFQDMECIPCGDPPPPYEPHCKSRHVIYKCLCCFGTYLTPGADLKYVYTAVAGHLGGRLDHRQSGRVNLVPVPSTVTSPRDMALAAVICGALATVLLALVVLCIIYCKRQLLEKKPSKEPSPTPHTAEVQIPRQQARPMQLIPSLCCEDLYRESHKHSPFQSLRSLSGSSCQPGDLLSPGCYPVLGDYSEKPASCSSHVCLTACIYHRHVTPSPGSSRCDVRQDLPAGFSDARPLMAHATDRNEPEPQRCGPPSAERSSLKKEQEEEVDHGSGLLRSEAVLATPDGDATTEGKSPQNDEIHLCQFCTPLTPLEVQRWCRSFEGWAALINVSESSRLTGFERRVECENS</sequence>
<accession>A0AAD8YVG1</accession>
<feature type="signal peptide" evidence="12">
    <location>
        <begin position="1"/>
        <end position="34"/>
    </location>
</feature>
<proteinExistence type="predicted"/>
<keyword evidence="15" id="KW-1185">Reference proteome</keyword>
<evidence type="ECO:0000256" key="6">
    <source>
        <dbReference type="ARBA" id="ARBA00023157"/>
    </source>
</evidence>
<keyword evidence="6" id="KW-1015">Disulfide bond</keyword>
<evidence type="ECO:0000256" key="4">
    <source>
        <dbReference type="ARBA" id="ARBA00022989"/>
    </source>
</evidence>
<keyword evidence="12" id="KW-0732">Signal</keyword>
<dbReference type="Gene3D" id="2.10.50.10">
    <property type="entry name" value="Tumor Necrosis Factor Receptor, subunit A, domain 2"/>
    <property type="match status" value="1"/>
</dbReference>
<keyword evidence="7" id="KW-0675">Receptor</keyword>
<evidence type="ECO:0000256" key="2">
    <source>
        <dbReference type="ARBA" id="ARBA00022692"/>
    </source>
</evidence>
<evidence type="ECO:0000256" key="7">
    <source>
        <dbReference type="ARBA" id="ARBA00023170"/>
    </source>
</evidence>
<comment type="caution">
    <text evidence="9">Lacks conserved residue(s) required for the propagation of feature annotation.</text>
</comment>
<evidence type="ECO:0000256" key="11">
    <source>
        <dbReference type="SAM" id="Phobius"/>
    </source>
</evidence>
<dbReference type="PROSITE" id="PS50050">
    <property type="entry name" value="TNFR_NGFR_2"/>
    <property type="match status" value="1"/>
</dbReference>
<evidence type="ECO:0000256" key="12">
    <source>
        <dbReference type="SAM" id="SignalP"/>
    </source>
</evidence>
<dbReference type="PANTHER" id="PTHR12120:SF1">
    <property type="entry name" value="TUMOR NECROSIS FACTOR RECEPTOR SUPERFAMILY MEMBER 19"/>
    <property type="match status" value="1"/>
</dbReference>
<keyword evidence="5 11" id="KW-0472">Membrane</keyword>
<dbReference type="GO" id="GO:0046330">
    <property type="term" value="P:positive regulation of JNK cascade"/>
    <property type="evidence" value="ECO:0007669"/>
    <property type="project" value="InterPro"/>
</dbReference>
<dbReference type="PROSITE" id="PS00652">
    <property type="entry name" value="TNFR_NGFR_1"/>
    <property type="match status" value="2"/>
</dbReference>
<dbReference type="GO" id="GO:0005886">
    <property type="term" value="C:plasma membrane"/>
    <property type="evidence" value="ECO:0007669"/>
    <property type="project" value="TreeGrafter"/>
</dbReference>
<dbReference type="Proteomes" id="UP001239994">
    <property type="component" value="Unassembled WGS sequence"/>
</dbReference>
<feature type="domain" description="TNFR-Cys" evidence="13">
    <location>
        <begin position="80"/>
        <end position="120"/>
    </location>
</feature>
<evidence type="ECO:0000256" key="9">
    <source>
        <dbReference type="PROSITE-ProRule" id="PRU00206"/>
    </source>
</evidence>
<dbReference type="InterPro" id="IPR034047">
    <property type="entry name" value="TNFRSF19_N"/>
</dbReference>
<dbReference type="GO" id="GO:0038023">
    <property type="term" value="F:signaling receptor activity"/>
    <property type="evidence" value="ECO:0007669"/>
    <property type="project" value="InterPro"/>
</dbReference>
<feature type="region of interest" description="Disordered" evidence="10">
    <location>
        <begin position="373"/>
        <end position="413"/>
    </location>
</feature>
<dbReference type="PANTHER" id="PTHR12120">
    <property type="entry name" value="TNFR-CYS DOMAIN-CONTAINING PROTEIN"/>
    <property type="match status" value="1"/>
</dbReference>
<evidence type="ECO:0000256" key="3">
    <source>
        <dbReference type="ARBA" id="ARBA00022737"/>
    </source>
</evidence>
<evidence type="ECO:0000256" key="1">
    <source>
        <dbReference type="ARBA" id="ARBA00004167"/>
    </source>
</evidence>
<name>A0AAD8YVG1_9TELE</name>
<dbReference type="SMART" id="SM00208">
    <property type="entry name" value="TNFR"/>
    <property type="match status" value="2"/>
</dbReference>
<dbReference type="GO" id="GO:0043123">
    <property type="term" value="P:positive regulation of canonical NF-kappaB signal transduction"/>
    <property type="evidence" value="ECO:0007669"/>
    <property type="project" value="InterPro"/>
</dbReference>